<dbReference type="AlphaFoldDB" id="A0A453NLK4"/>
<dbReference type="Gramene" id="AET6Gv20414600.4">
    <property type="protein sequence ID" value="AET6Gv20414600.4"/>
    <property type="gene ID" value="AET6Gv20414600"/>
</dbReference>
<organism evidence="2 3">
    <name type="scientific">Aegilops tauschii subsp. strangulata</name>
    <name type="common">Goatgrass</name>
    <dbReference type="NCBI Taxonomy" id="200361"/>
    <lineage>
        <taxon>Eukaryota</taxon>
        <taxon>Viridiplantae</taxon>
        <taxon>Streptophyta</taxon>
        <taxon>Embryophyta</taxon>
        <taxon>Tracheophyta</taxon>
        <taxon>Spermatophyta</taxon>
        <taxon>Magnoliopsida</taxon>
        <taxon>Liliopsida</taxon>
        <taxon>Poales</taxon>
        <taxon>Poaceae</taxon>
        <taxon>BOP clade</taxon>
        <taxon>Pooideae</taxon>
        <taxon>Triticodae</taxon>
        <taxon>Triticeae</taxon>
        <taxon>Triticinae</taxon>
        <taxon>Aegilops</taxon>
    </lineage>
</organism>
<keyword evidence="3" id="KW-1185">Reference proteome</keyword>
<dbReference type="EnsemblPlants" id="AET6Gv20414600.4">
    <property type="protein sequence ID" value="AET6Gv20414600.4"/>
    <property type="gene ID" value="AET6Gv20414600"/>
</dbReference>
<protein>
    <submittedName>
        <fullName evidence="2">Uncharacterized protein</fullName>
    </submittedName>
</protein>
<name>A0A453NLK4_AEGTS</name>
<reference evidence="2" key="3">
    <citation type="journal article" date="2017" name="Nature">
        <title>Genome sequence of the progenitor of the wheat D genome Aegilops tauschii.</title>
        <authorList>
            <person name="Luo M.C."/>
            <person name="Gu Y.Q."/>
            <person name="Puiu D."/>
            <person name="Wang H."/>
            <person name="Twardziok S.O."/>
            <person name="Deal K.R."/>
            <person name="Huo N."/>
            <person name="Zhu T."/>
            <person name="Wang L."/>
            <person name="Wang Y."/>
            <person name="McGuire P.E."/>
            <person name="Liu S."/>
            <person name="Long H."/>
            <person name="Ramasamy R.K."/>
            <person name="Rodriguez J.C."/>
            <person name="Van S.L."/>
            <person name="Yuan L."/>
            <person name="Wang Z."/>
            <person name="Xia Z."/>
            <person name="Xiao L."/>
            <person name="Anderson O.D."/>
            <person name="Ouyang S."/>
            <person name="Liang Y."/>
            <person name="Zimin A.V."/>
            <person name="Pertea G."/>
            <person name="Qi P."/>
            <person name="Bennetzen J.L."/>
            <person name="Dai X."/>
            <person name="Dawson M.W."/>
            <person name="Muller H.G."/>
            <person name="Kugler K."/>
            <person name="Rivarola-Duarte L."/>
            <person name="Spannagl M."/>
            <person name="Mayer K.F.X."/>
            <person name="Lu F.H."/>
            <person name="Bevan M.W."/>
            <person name="Leroy P."/>
            <person name="Li P."/>
            <person name="You F.M."/>
            <person name="Sun Q."/>
            <person name="Liu Z."/>
            <person name="Lyons E."/>
            <person name="Wicker T."/>
            <person name="Salzberg S.L."/>
            <person name="Devos K.M."/>
            <person name="Dvorak J."/>
        </authorList>
    </citation>
    <scope>NUCLEOTIDE SEQUENCE [LARGE SCALE GENOMIC DNA]</scope>
    <source>
        <strain evidence="2">cv. AL8/78</strain>
    </source>
</reference>
<feature type="transmembrane region" description="Helical" evidence="1">
    <location>
        <begin position="42"/>
        <end position="64"/>
    </location>
</feature>
<evidence type="ECO:0000313" key="2">
    <source>
        <dbReference type="EnsemblPlants" id="AET6Gv20414600.4"/>
    </source>
</evidence>
<accession>A0A453NLK4</accession>
<reference evidence="2" key="5">
    <citation type="journal article" date="2021" name="G3 (Bethesda)">
        <title>Aegilops tauschii genome assembly Aet v5.0 features greater sequence contiguity and improved annotation.</title>
        <authorList>
            <person name="Wang L."/>
            <person name="Zhu T."/>
            <person name="Rodriguez J.C."/>
            <person name="Deal K.R."/>
            <person name="Dubcovsky J."/>
            <person name="McGuire P.E."/>
            <person name="Lux T."/>
            <person name="Spannagl M."/>
            <person name="Mayer K.F.X."/>
            <person name="Baldrich P."/>
            <person name="Meyers B.C."/>
            <person name="Huo N."/>
            <person name="Gu Y.Q."/>
            <person name="Zhou H."/>
            <person name="Devos K.M."/>
            <person name="Bennetzen J.L."/>
            <person name="Unver T."/>
            <person name="Budak H."/>
            <person name="Gulick P.J."/>
            <person name="Galiba G."/>
            <person name="Kalapos B."/>
            <person name="Nelson D.R."/>
            <person name="Li P."/>
            <person name="You F.M."/>
            <person name="Luo M.C."/>
            <person name="Dvorak J."/>
        </authorList>
    </citation>
    <scope>NUCLEOTIDE SEQUENCE [LARGE SCALE GENOMIC DNA]</scope>
    <source>
        <strain evidence="2">cv. AL8/78</strain>
    </source>
</reference>
<reference evidence="2" key="4">
    <citation type="submission" date="2019-03" db="UniProtKB">
        <authorList>
            <consortium name="EnsemblPlants"/>
        </authorList>
    </citation>
    <scope>IDENTIFICATION</scope>
</reference>
<reference evidence="3" key="2">
    <citation type="journal article" date="2017" name="Nat. Plants">
        <title>The Aegilops tauschii genome reveals multiple impacts of transposons.</title>
        <authorList>
            <person name="Zhao G."/>
            <person name="Zou C."/>
            <person name="Li K."/>
            <person name="Wang K."/>
            <person name="Li T."/>
            <person name="Gao L."/>
            <person name="Zhang X."/>
            <person name="Wang H."/>
            <person name="Yang Z."/>
            <person name="Liu X."/>
            <person name="Jiang W."/>
            <person name="Mao L."/>
            <person name="Kong X."/>
            <person name="Jiao Y."/>
            <person name="Jia J."/>
        </authorList>
    </citation>
    <scope>NUCLEOTIDE SEQUENCE [LARGE SCALE GENOMIC DNA]</scope>
    <source>
        <strain evidence="3">cv. AL8/78</strain>
    </source>
</reference>
<evidence type="ECO:0000256" key="1">
    <source>
        <dbReference type="SAM" id="Phobius"/>
    </source>
</evidence>
<dbReference type="Proteomes" id="UP000015105">
    <property type="component" value="Chromosome 6D"/>
</dbReference>
<keyword evidence="1" id="KW-0472">Membrane</keyword>
<sequence length="67" mass="7547">MPCNKIHDDMVVTSTPAFQMQLVLFFPAFPFAPFLTTDPTNFNVTISLMQSIFGMIFLALVHQINPV</sequence>
<proteinExistence type="predicted"/>
<keyword evidence="1" id="KW-1133">Transmembrane helix</keyword>
<keyword evidence="1" id="KW-0812">Transmembrane</keyword>
<reference evidence="3" key="1">
    <citation type="journal article" date="2014" name="Science">
        <title>Ancient hybridizations among the ancestral genomes of bread wheat.</title>
        <authorList>
            <consortium name="International Wheat Genome Sequencing Consortium,"/>
            <person name="Marcussen T."/>
            <person name="Sandve S.R."/>
            <person name="Heier L."/>
            <person name="Spannagl M."/>
            <person name="Pfeifer M."/>
            <person name="Jakobsen K.S."/>
            <person name="Wulff B.B."/>
            <person name="Steuernagel B."/>
            <person name="Mayer K.F."/>
            <person name="Olsen O.A."/>
        </authorList>
    </citation>
    <scope>NUCLEOTIDE SEQUENCE [LARGE SCALE GENOMIC DNA]</scope>
    <source>
        <strain evidence="3">cv. AL8/78</strain>
    </source>
</reference>
<evidence type="ECO:0000313" key="3">
    <source>
        <dbReference type="Proteomes" id="UP000015105"/>
    </source>
</evidence>
<feature type="transmembrane region" description="Helical" evidence="1">
    <location>
        <begin position="17"/>
        <end position="35"/>
    </location>
</feature>